<proteinExistence type="predicted"/>
<organism evidence="1">
    <name type="scientific">Lepeophtheirus salmonis</name>
    <name type="common">Salmon louse</name>
    <name type="synonym">Caligus salmonis</name>
    <dbReference type="NCBI Taxonomy" id="72036"/>
    <lineage>
        <taxon>Eukaryota</taxon>
        <taxon>Metazoa</taxon>
        <taxon>Ecdysozoa</taxon>
        <taxon>Arthropoda</taxon>
        <taxon>Crustacea</taxon>
        <taxon>Multicrustacea</taxon>
        <taxon>Hexanauplia</taxon>
        <taxon>Copepoda</taxon>
        <taxon>Siphonostomatoida</taxon>
        <taxon>Caligidae</taxon>
        <taxon>Lepeophtheirus</taxon>
    </lineage>
</organism>
<evidence type="ECO:0000313" key="1">
    <source>
        <dbReference type="EMBL" id="CDW34313.1"/>
    </source>
</evidence>
<sequence length="26" mass="3062">MVTYFLVPQIEAHGLHDIWFEQDGDT</sequence>
<protein>
    <submittedName>
        <fullName evidence="1">Putative LOC101896122 [Musca domestica]</fullName>
    </submittedName>
</protein>
<dbReference type="AlphaFoldDB" id="A0A0K2U7U4"/>
<dbReference type="EMBL" id="HACA01016952">
    <property type="protein sequence ID" value="CDW34313.1"/>
    <property type="molecule type" value="Transcribed_RNA"/>
</dbReference>
<accession>A0A0K2U7U4</accession>
<reference evidence="1" key="1">
    <citation type="submission" date="2014-05" db="EMBL/GenBank/DDBJ databases">
        <authorList>
            <person name="Chronopoulou M."/>
        </authorList>
    </citation>
    <scope>NUCLEOTIDE SEQUENCE</scope>
    <source>
        <tissue evidence="1">Whole organism</tissue>
    </source>
</reference>
<name>A0A0K2U7U4_LEPSM</name>